<evidence type="ECO:0000259" key="3">
    <source>
        <dbReference type="PROSITE" id="PS51363"/>
    </source>
</evidence>
<accession>C1BMX9</accession>
<dbReference type="CDD" id="cd11560">
    <property type="entry name" value="W2_eIF5C_like"/>
    <property type="match status" value="1"/>
</dbReference>
<dbReference type="AlphaFoldDB" id="C1BMX9"/>
<reference evidence="4" key="1">
    <citation type="submission" date="2009-03" db="EMBL/GenBank/DDBJ databases">
        <title>Caligus rogercresseyi ESTs and full-length cDNAs.</title>
        <authorList>
            <person name="Yasuike M."/>
            <person name="von Schalburg K."/>
            <person name="Cooper G."/>
            <person name="Leong J."/>
            <person name="Jones S.R.M."/>
            <person name="Koop B.F."/>
        </authorList>
    </citation>
    <scope>NUCLEOTIDE SEQUENCE</scope>
    <source>
        <tissue evidence="4">Whole body</tissue>
    </source>
</reference>
<proteinExistence type="evidence at transcript level"/>
<dbReference type="GO" id="GO:0016020">
    <property type="term" value="C:membrane"/>
    <property type="evidence" value="ECO:0007669"/>
    <property type="project" value="TreeGrafter"/>
</dbReference>
<dbReference type="SMART" id="SM00515">
    <property type="entry name" value="eIF5C"/>
    <property type="match status" value="1"/>
</dbReference>
<dbReference type="GO" id="GO:0005737">
    <property type="term" value="C:cytoplasm"/>
    <property type="evidence" value="ECO:0007669"/>
    <property type="project" value="TreeGrafter"/>
</dbReference>
<protein>
    <submittedName>
        <fullName evidence="4">Extra bases</fullName>
    </submittedName>
</protein>
<dbReference type="Pfam" id="PF02020">
    <property type="entry name" value="W2"/>
    <property type="match status" value="1"/>
</dbReference>
<dbReference type="Pfam" id="PF25504">
    <property type="entry name" value="HEAT_5MP1_2"/>
    <property type="match status" value="1"/>
</dbReference>
<feature type="domain" description="W2" evidence="3">
    <location>
        <begin position="255"/>
        <end position="417"/>
    </location>
</feature>
<dbReference type="PROSITE" id="PS51363">
    <property type="entry name" value="W2"/>
    <property type="match status" value="1"/>
</dbReference>
<evidence type="ECO:0000256" key="1">
    <source>
        <dbReference type="ARBA" id="ARBA00008151"/>
    </source>
</evidence>
<feature type="region of interest" description="Disordered" evidence="2">
    <location>
        <begin position="1"/>
        <end position="23"/>
    </location>
</feature>
<dbReference type="PANTHER" id="PTHR14208">
    <property type="entry name" value="BASIC LEUCINE ZIPPER AND W2 DOMAIN-CONTAINING PROTEIN"/>
    <property type="match status" value="1"/>
</dbReference>
<organism evidence="4">
    <name type="scientific">Caligus rogercresseyi</name>
    <name type="common">Sea louse</name>
    <dbReference type="NCBI Taxonomy" id="217165"/>
    <lineage>
        <taxon>Eukaryota</taxon>
        <taxon>Metazoa</taxon>
        <taxon>Ecdysozoa</taxon>
        <taxon>Arthropoda</taxon>
        <taxon>Crustacea</taxon>
        <taxon>Multicrustacea</taxon>
        <taxon>Hexanauplia</taxon>
        <taxon>Copepoda</taxon>
        <taxon>Siphonostomatoida</taxon>
        <taxon>Caligidae</taxon>
        <taxon>Caligus</taxon>
    </lineage>
</organism>
<dbReference type="InterPro" id="IPR057397">
    <property type="entry name" value="HEAT_5MP1_2"/>
</dbReference>
<dbReference type="InterPro" id="IPR003307">
    <property type="entry name" value="W2_domain"/>
</dbReference>
<dbReference type="InterPro" id="IPR051245">
    <property type="entry name" value="eIF5-mimic_regulator"/>
</dbReference>
<dbReference type="InterPro" id="IPR016024">
    <property type="entry name" value="ARM-type_fold"/>
</dbReference>
<name>C1BMX9_CALRO</name>
<gene>
    <name evidence="4" type="primary">EXBA</name>
</gene>
<dbReference type="PANTHER" id="PTHR14208:SF2">
    <property type="entry name" value="PROTEIN KRASAVIETZ"/>
    <property type="match status" value="1"/>
</dbReference>
<evidence type="ECO:0000256" key="2">
    <source>
        <dbReference type="SAM" id="MobiDB-lite"/>
    </source>
</evidence>
<evidence type="ECO:0000313" key="4">
    <source>
        <dbReference type="EMBL" id="ACO10382.1"/>
    </source>
</evidence>
<dbReference type="EMBL" id="BT075958">
    <property type="protein sequence ID" value="ACO10382.1"/>
    <property type="molecule type" value="mRNA"/>
</dbReference>
<dbReference type="SUPFAM" id="SSF48371">
    <property type="entry name" value="ARM repeat"/>
    <property type="match status" value="1"/>
</dbReference>
<dbReference type="Gene3D" id="1.25.40.180">
    <property type="match status" value="1"/>
</dbReference>
<sequence length="421" mass="48352">MSGKAPLPSLTGHRLKTRKRDEKKQYDPLGFRDAIFEGLTESKGDLESVFRYLDAAGSKLDYRRYGVNLIEILISGGLLAPGGLYVEDGDPPHKTATCPFELVQPGDLEGLKAFDQNLFVKLMRRYKYLEKMHEEEMNKILVYLKGFSSDQRTILAQITALWLSSGQLPATLMPILVHEHQVKDGTALEFLLEILSTLKSEKGGPAVINIIKKSGMEANLMAFFPAHNQSQTKEHFAKTFSARDLPEVVAFKKQVEEQRLRSLVQKQLKTAIMEEKPSKEVVELLKKNKIPECDSIVMIWSCVMTAVEWSKKEDLLQDQALRHVRKHVPLFKAFSSNNKSELALINKIQEFCYDNMNFLKIFNKTIVLLYKTDVLSEDVILKWYREGHSQRGWSVFMDQIKKFIEWLEKAEEESDEDDEDE</sequence>
<dbReference type="InterPro" id="IPR043510">
    <property type="entry name" value="W2_5MP1/2"/>
</dbReference>
<comment type="similarity">
    <text evidence="1">Belongs to the BZW family.</text>
</comment>